<dbReference type="PANTHER" id="PTHR10344:SF4">
    <property type="entry name" value="UMP-CMP KINASE 2, MITOCHONDRIAL"/>
    <property type="match status" value="1"/>
</dbReference>
<feature type="domain" description="Thymidylate kinase-like" evidence="12">
    <location>
        <begin position="87"/>
        <end position="222"/>
    </location>
</feature>
<dbReference type="InterPro" id="IPR018094">
    <property type="entry name" value="Thymidylate_kinase"/>
</dbReference>
<name>A0A261EPY2_9BIFI</name>
<dbReference type="GO" id="GO:0004798">
    <property type="term" value="F:dTMP kinase activity"/>
    <property type="evidence" value="ECO:0007669"/>
    <property type="project" value="UniProtKB-UniRule"/>
</dbReference>
<dbReference type="PANTHER" id="PTHR10344">
    <property type="entry name" value="THYMIDYLATE KINASE"/>
    <property type="match status" value="1"/>
</dbReference>
<dbReference type="AlphaFoldDB" id="A0A261EPY2"/>
<sequence>MPGLFVSFEGVDGVGKSTQALRLRDYLRGLGYRVTMTREPGGTPLGTIVRGLLLHGVDGVRLAGADDGAAPHGVSNDDVSDDAPAADISPRTEALLYAADRAQHVAEVIRPALENGGIVISDRYIDSSLAYQAGGRELTPDDIRMLSEWATDGLWPGRTYLLDMDFRASSARLTGEADRLESSGAAFFDRTRRAFLDLAHDAPARFRVVDASLTVDDVWDAIRADADILLAQHRDDLERTALSAAPASSPYASSPAPVPSRTSQENAS</sequence>
<dbReference type="GO" id="GO:0006227">
    <property type="term" value="P:dUDP biosynthetic process"/>
    <property type="evidence" value="ECO:0007669"/>
    <property type="project" value="TreeGrafter"/>
</dbReference>
<protein>
    <recommendedName>
        <fullName evidence="3 10">Thymidylate kinase</fullName>
        <ecNumber evidence="2 10">2.7.4.9</ecNumber>
    </recommendedName>
    <alternativeName>
        <fullName evidence="10">dTMP kinase</fullName>
    </alternativeName>
</protein>
<dbReference type="GO" id="GO:0006235">
    <property type="term" value="P:dTTP biosynthetic process"/>
    <property type="evidence" value="ECO:0007669"/>
    <property type="project" value="UniProtKB-UniRule"/>
</dbReference>
<dbReference type="SUPFAM" id="SSF52540">
    <property type="entry name" value="P-loop containing nucleoside triphosphate hydrolases"/>
    <property type="match status" value="1"/>
</dbReference>
<feature type="region of interest" description="Disordered" evidence="11">
    <location>
        <begin position="241"/>
        <end position="268"/>
    </location>
</feature>
<dbReference type="GO" id="GO:0005829">
    <property type="term" value="C:cytosol"/>
    <property type="evidence" value="ECO:0007669"/>
    <property type="project" value="TreeGrafter"/>
</dbReference>
<dbReference type="CDD" id="cd01672">
    <property type="entry name" value="TMPK"/>
    <property type="match status" value="1"/>
</dbReference>
<dbReference type="NCBIfam" id="TIGR00041">
    <property type="entry name" value="DTMP_kinase"/>
    <property type="match status" value="1"/>
</dbReference>
<gene>
    <name evidence="10" type="primary">tmk</name>
    <name evidence="13" type="ORF">PSRA_1752</name>
</gene>
<evidence type="ECO:0000256" key="1">
    <source>
        <dbReference type="ARBA" id="ARBA00009776"/>
    </source>
</evidence>
<comment type="similarity">
    <text evidence="1 10">Belongs to the thymidylate kinase family.</text>
</comment>
<dbReference type="InterPro" id="IPR027417">
    <property type="entry name" value="P-loop_NTPase"/>
</dbReference>
<evidence type="ECO:0000259" key="12">
    <source>
        <dbReference type="Pfam" id="PF02223"/>
    </source>
</evidence>
<evidence type="ECO:0000256" key="11">
    <source>
        <dbReference type="SAM" id="MobiDB-lite"/>
    </source>
</evidence>
<dbReference type="RefSeq" id="WP_094661541.1">
    <property type="nucleotide sequence ID" value="NZ_MWWR01000025.1"/>
</dbReference>
<evidence type="ECO:0000256" key="6">
    <source>
        <dbReference type="ARBA" id="ARBA00022741"/>
    </source>
</evidence>
<evidence type="ECO:0000256" key="9">
    <source>
        <dbReference type="ARBA" id="ARBA00048743"/>
    </source>
</evidence>
<dbReference type="OrthoDB" id="9774907at2"/>
<evidence type="ECO:0000256" key="5">
    <source>
        <dbReference type="ARBA" id="ARBA00022727"/>
    </source>
</evidence>
<dbReference type="GO" id="GO:0005524">
    <property type="term" value="F:ATP binding"/>
    <property type="evidence" value="ECO:0007669"/>
    <property type="project" value="UniProtKB-UniRule"/>
</dbReference>
<keyword evidence="4 10" id="KW-0808">Transferase</keyword>
<evidence type="ECO:0000256" key="10">
    <source>
        <dbReference type="HAMAP-Rule" id="MF_00165"/>
    </source>
</evidence>
<evidence type="ECO:0000256" key="3">
    <source>
        <dbReference type="ARBA" id="ARBA00017144"/>
    </source>
</evidence>
<evidence type="ECO:0000313" key="13">
    <source>
        <dbReference type="EMBL" id="OZG48907.1"/>
    </source>
</evidence>
<comment type="function">
    <text evidence="10">Phosphorylation of dTMP to form dTDP in both de novo and salvage pathways of dTTP synthesis.</text>
</comment>
<dbReference type="HAMAP" id="MF_00165">
    <property type="entry name" value="Thymidylate_kinase"/>
    <property type="match status" value="1"/>
</dbReference>
<evidence type="ECO:0000256" key="2">
    <source>
        <dbReference type="ARBA" id="ARBA00012980"/>
    </source>
</evidence>
<dbReference type="EC" id="2.7.4.9" evidence="2 10"/>
<dbReference type="EMBL" id="MWWR01000025">
    <property type="protein sequence ID" value="OZG48907.1"/>
    <property type="molecule type" value="Genomic_DNA"/>
</dbReference>
<dbReference type="Gene3D" id="3.40.50.300">
    <property type="entry name" value="P-loop containing nucleotide triphosphate hydrolases"/>
    <property type="match status" value="1"/>
</dbReference>
<keyword evidence="6 10" id="KW-0547">Nucleotide-binding</keyword>
<dbReference type="GO" id="GO:0006233">
    <property type="term" value="P:dTDP biosynthetic process"/>
    <property type="evidence" value="ECO:0007669"/>
    <property type="project" value="InterPro"/>
</dbReference>
<feature type="compositionally biased region" description="Low complexity" evidence="11">
    <location>
        <begin position="241"/>
        <end position="255"/>
    </location>
</feature>
<keyword evidence="7 10" id="KW-0418">Kinase</keyword>
<feature type="binding site" evidence="10">
    <location>
        <begin position="10"/>
        <end position="17"/>
    </location>
    <ligand>
        <name>ATP</name>
        <dbReference type="ChEBI" id="CHEBI:30616"/>
    </ligand>
</feature>
<evidence type="ECO:0000313" key="14">
    <source>
        <dbReference type="Proteomes" id="UP000216725"/>
    </source>
</evidence>
<organism evidence="13 14">
    <name type="scientific">Pseudoscardovia radai</name>
    <dbReference type="NCBI Taxonomy" id="987066"/>
    <lineage>
        <taxon>Bacteria</taxon>
        <taxon>Bacillati</taxon>
        <taxon>Actinomycetota</taxon>
        <taxon>Actinomycetes</taxon>
        <taxon>Bifidobacteriales</taxon>
        <taxon>Bifidobacteriaceae</taxon>
        <taxon>Pseudoscardovia</taxon>
    </lineage>
</organism>
<keyword evidence="8 10" id="KW-0067">ATP-binding</keyword>
<keyword evidence="14" id="KW-1185">Reference proteome</keyword>
<feature type="domain" description="Thymidylate kinase-like" evidence="12">
    <location>
        <begin position="8"/>
        <end position="55"/>
    </location>
</feature>
<dbReference type="InterPro" id="IPR039430">
    <property type="entry name" value="Thymidylate_kin-like_dom"/>
</dbReference>
<comment type="catalytic activity">
    <reaction evidence="9 10">
        <text>dTMP + ATP = dTDP + ADP</text>
        <dbReference type="Rhea" id="RHEA:13517"/>
        <dbReference type="ChEBI" id="CHEBI:30616"/>
        <dbReference type="ChEBI" id="CHEBI:58369"/>
        <dbReference type="ChEBI" id="CHEBI:63528"/>
        <dbReference type="ChEBI" id="CHEBI:456216"/>
        <dbReference type="EC" id="2.7.4.9"/>
    </reaction>
</comment>
<comment type="caution">
    <text evidence="13">The sequence shown here is derived from an EMBL/GenBank/DDBJ whole genome shotgun (WGS) entry which is preliminary data.</text>
</comment>
<proteinExistence type="inferred from homology"/>
<dbReference type="PROSITE" id="PS01331">
    <property type="entry name" value="THYMIDYLATE_KINASE"/>
    <property type="match status" value="1"/>
</dbReference>
<accession>A0A261EPY2</accession>
<dbReference type="Pfam" id="PF02223">
    <property type="entry name" value="Thymidylate_kin"/>
    <property type="match status" value="2"/>
</dbReference>
<dbReference type="InterPro" id="IPR018095">
    <property type="entry name" value="Thymidylate_kin_CS"/>
</dbReference>
<reference evidence="13 14" key="1">
    <citation type="journal article" date="2017" name="BMC Genomics">
        <title>Comparative genomic and phylogenomic analyses of the Bifidobacteriaceae family.</title>
        <authorList>
            <person name="Lugli G.A."/>
            <person name="Milani C."/>
            <person name="Turroni F."/>
            <person name="Duranti S."/>
            <person name="Mancabelli L."/>
            <person name="Mangifesta M."/>
            <person name="Ferrario C."/>
            <person name="Modesto M."/>
            <person name="Mattarelli P."/>
            <person name="Jiri K."/>
            <person name="van Sinderen D."/>
            <person name="Ventura M."/>
        </authorList>
    </citation>
    <scope>NUCLEOTIDE SEQUENCE [LARGE SCALE GENOMIC DNA]</scope>
    <source>
        <strain evidence="13 14">DSM 24742</strain>
    </source>
</reference>
<evidence type="ECO:0000256" key="8">
    <source>
        <dbReference type="ARBA" id="ARBA00022840"/>
    </source>
</evidence>
<keyword evidence="5 10" id="KW-0545">Nucleotide biosynthesis</keyword>
<evidence type="ECO:0000256" key="4">
    <source>
        <dbReference type="ARBA" id="ARBA00022679"/>
    </source>
</evidence>
<evidence type="ECO:0000256" key="7">
    <source>
        <dbReference type="ARBA" id="ARBA00022777"/>
    </source>
</evidence>
<dbReference type="Proteomes" id="UP000216725">
    <property type="component" value="Unassembled WGS sequence"/>
</dbReference>